<keyword evidence="2" id="KW-1185">Reference proteome</keyword>
<evidence type="ECO:0000313" key="1">
    <source>
        <dbReference type="EMBL" id="KAK3219217.1"/>
    </source>
</evidence>
<evidence type="ECO:0008006" key="3">
    <source>
        <dbReference type="Google" id="ProtNLM"/>
    </source>
</evidence>
<dbReference type="Proteomes" id="UP001281410">
    <property type="component" value="Unassembled WGS sequence"/>
</dbReference>
<name>A0AAE0E975_9ROSI</name>
<comment type="caution">
    <text evidence="1">The sequence shown here is derived from an EMBL/GenBank/DDBJ whole genome shotgun (WGS) entry which is preliminary data.</text>
</comment>
<protein>
    <recommendedName>
        <fullName evidence="3">Reverse transcriptase</fullName>
    </recommendedName>
</protein>
<organism evidence="1 2">
    <name type="scientific">Dipteronia sinensis</name>
    <dbReference type="NCBI Taxonomy" id="43782"/>
    <lineage>
        <taxon>Eukaryota</taxon>
        <taxon>Viridiplantae</taxon>
        <taxon>Streptophyta</taxon>
        <taxon>Embryophyta</taxon>
        <taxon>Tracheophyta</taxon>
        <taxon>Spermatophyta</taxon>
        <taxon>Magnoliopsida</taxon>
        <taxon>eudicotyledons</taxon>
        <taxon>Gunneridae</taxon>
        <taxon>Pentapetalae</taxon>
        <taxon>rosids</taxon>
        <taxon>malvids</taxon>
        <taxon>Sapindales</taxon>
        <taxon>Sapindaceae</taxon>
        <taxon>Hippocastanoideae</taxon>
        <taxon>Acereae</taxon>
        <taxon>Dipteronia</taxon>
    </lineage>
</organism>
<sequence length="207" mass="23999">MDLNLVFIVETKSGNRSMERMRVKLDFTLLQRLSRIYTIPWLCIGDFNEILYVDEKQEDVRVVVFDMAPTKSFGPDGLLTLFYKKNWDTISGCVTEACLRSCPVISHLFFLDDIIIFSEATTRDCLAINNILNVYSRAFGQLINFEKSWLCVSILVLNTDGNWLASLIGVRWVRLHKRYLGLPCFIGRSKRKLFESIKDRLWNKAKG</sequence>
<dbReference type="AlphaFoldDB" id="A0AAE0E975"/>
<evidence type="ECO:0000313" key="2">
    <source>
        <dbReference type="Proteomes" id="UP001281410"/>
    </source>
</evidence>
<gene>
    <name evidence="1" type="ORF">Dsin_013187</name>
</gene>
<proteinExistence type="predicted"/>
<reference evidence="1" key="1">
    <citation type="journal article" date="2023" name="Plant J.">
        <title>Genome sequences and population genomics provide insights into the demographic history, inbreeding, and mutation load of two 'living fossil' tree species of Dipteronia.</title>
        <authorList>
            <person name="Feng Y."/>
            <person name="Comes H.P."/>
            <person name="Chen J."/>
            <person name="Zhu S."/>
            <person name="Lu R."/>
            <person name="Zhang X."/>
            <person name="Li P."/>
            <person name="Qiu J."/>
            <person name="Olsen K.M."/>
            <person name="Qiu Y."/>
        </authorList>
    </citation>
    <scope>NUCLEOTIDE SEQUENCE</scope>
    <source>
        <strain evidence="1">NBL</strain>
    </source>
</reference>
<dbReference type="EMBL" id="JANJYJ010000004">
    <property type="protein sequence ID" value="KAK3219217.1"/>
    <property type="molecule type" value="Genomic_DNA"/>
</dbReference>
<accession>A0AAE0E975</accession>